<dbReference type="GO" id="GO:0050518">
    <property type="term" value="F:2-C-methyl-D-erythritol 4-phosphate cytidylyltransferase activity"/>
    <property type="evidence" value="ECO:0007669"/>
    <property type="project" value="UniProtKB-EC"/>
</dbReference>
<dbReference type="SUPFAM" id="SSF53448">
    <property type="entry name" value="Nucleotide-diphospho-sugar transferases"/>
    <property type="match status" value="1"/>
</dbReference>
<comment type="similarity">
    <text evidence="2">Belongs to the IspD/TarI cytidylyltransferase family. IspD subfamily.</text>
</comment>
<dbReference type="InterPro" id="IPR050088">
    <property type="entry name" value="IspD/TarI_cytidylyltransf_bact"/>
</dbReference>
<reference evidence="7" key="1">
    <citation type="submission" date="2018-05" db="EMBL/GenBank/DDBJ databases">
        <authorList>
            <person name="Lanie J.A."/>
            <person name="Ng W.-L."/>
            <person name="Kazmierczak K.M."/>
            <person name="Andrzejewski T.M."/>
            <person name="Davidsen T.M."/>
            <person name="Wayne K.J."/>
            <person name="Tettelin H."/>
            <person name="Glass J.I."/>
            <person name="Rusch D."/>
            <person name="Podicherti R."/>
            <person name="Tsui H.-C.T."/>
            <person name="Winkler M.E."/>
        </authorList>
    </citation>
    <scope>NUCLEOTIDE SEQUENCE</scope>
</reference>
<protein>
    <recommendedName>
        <fullName evidence="3">2-C-methyl-D-erythritol 4-phosphate cytidylyltransferase</fullName>
        <ecNumber evidence="3">2.7.7.60</ecNumber>
    </recommendedName>
</protein>
<dbReference type="InterPro" id="IPR034683">
    <property type="entry name" value="IspD/TarI"/>
</dbReference>
<evidence type="ECO:0000256" key="6">
    <source>
        <dbReference type="ARBA" id="ARBA00023229"/>
    </source>
</evidence>
<evidence type="ECO:0000256" key="2">
    <source>
        <dbReference type="ARBA" id="ARBA00009789"/>
    </source>
</evidence>
<evidence type="ECO:0000256" key="5">
    <source>
        <dbReference type="ARBA" id="ARBA00022695"/>
    </source>
</evidence>
<organism evidence="7">
    <name type="scientific">marine metagenome</name>
    <dbReference type="NCBI Taxonomy" id="408172"/>
    <lineage>
        <taxon>unclassified sequences</taxon>
        <taxon>metagenomes</taxon>
        <taxon>ecological metagenomes</taxon>
    </lineage>
</organism>
<gene>
    <name evidence="7" type="ORF">METZ01_LOCUS15096</name>
</gene>
<dbReference type="InterPro" id="IPR029044">
    <property type="entry name" value="Nucleotide-diphossugar_trans"/>
</dbReference>
<accession>A0A381P5N7</accession>
<dbReference type="PANTHER" id="PTHR32125">
    <property type="entry name" value="2-C-METHYL-D-ERYTHRITOL 4-PHOSPHATE CYTIDYLYLTRANSFERASE, CHLOROPLASTIC"/>
    <property type="match status" value="1"/>
</dbReference>
<proteinExistence type="inferred from homology"/>
<evidence type="ECO:0000256" key="4">
    <source>
        <dbReference type="ARBA" id="ARBA00022679"/>
    </source>
</evidence>
<dbReference type="GO" id="GO:0019288">
    <property type="term" value="P:isopentenyl diphosphate biosynthetic process, methylerythritol 4-phosphate pathway"/>
    <property type="evidence" value="ECO:0007669"/>
    <property type="project" value="UniProtKB-UniPathway"/>
</dbReference>
<dbReference type="PROSITE" id="PS01295">
    <property type="entry name" value="ISPD"/>
    <property type="match status" value="1"/>
</dbReference>
<dbReference type="UniPathway" id="UPA00056">
    <property type="reaction ID" value="UER00093"/>
</dbReference>
<comment type="pathway">
    <text evidence="1">Isoprenoid biosynthesis; isopentenyl diphosphate biosynthesis via DXP pathway; isopentenyl diphosphate from 1-deoxy-D-xylulose 5-phosphate: step 2/6.</text>
</comment>
<dbReference type="AlphaFoldDB" id="A0A381P5N7"/>
<sequence>MTVRDHRAVVWSVVVAAGSGERFGGDKQAADLAGQPVVVRSVRAAASVSDGVVVVAAADRRSAVVDLLAGLDGVEAVVDGGSTRSASVRCGLAAVPADAEVVLVHDGARPLATPDLFRRVVGAVCLGAEAVVPGIPVADSLRSAEGRVIERDGVITVQTPQGFAAEVLRRAHADGGEASDDATLVEAAGVTVVVVEGEPANLKVTRPIDLALAALEVTGSAEQSTDA</sequence>
<name>A0A381P5N7_9ZZZZ</name>
<dbReference type="PANTHER" id="PTHR32125:SF4">
    <property type="entry name" value="2-C-METHYL-D-ERYTHRITOL 4-PHOSPHATE CYTIDYLYLTRANSFERASE, CHLOROPLASTIC"/>
    <property type="match status" value="1"/>
</dbReference>
<keyword evidence="5" id="KW-0548">Nucleotidyltransferase</keyword>
<dbReference type="EMBL" id="UINC01000856">
    <property type="protein sequence ID" value="SUZ62242.1"/>
    <property type="molecule type" value="Genomic_DNA"/>
</dbReference>
<keyword evidence="6" id="KW-0414">Isoprene biosynthesis</keyword>
<evidence type="ECO:0000256" key="3">
    <source>
        <dbReference type="ARBA" id="ARBA00012526"/>
    </source>
</evidence>
<evidence type="ECO:0000256" key="1">
    <source>
        <dbReference type="ARBA" id="ARBA00004787"/>
    </source>
</evidence>
<dbReference type="InterPro" id="IPR018294">
    <property type="entry name" value="ISPD_synthase_CS"/>
</dbReference>
<keyword evidence="4" id="KW-0808">Transferase</keyword>
<evidence type="ECO:0000313" key="7">
    <source>
        <dbReference type="EMBL" id="SUZ62242.1"/>
    </source>
</evidence>
<dbReference type="InterPro" id="IPR001228">
    <property type="entry name" value="IspD"/>
</dbReference>
<dbReference type="EC" id="2.7.7.60" evidence="3"/>
<dbReference type="Pfam" id="PF01128">
    <property type="entry name" value="IspD"/>
    <property type="match status" value="1"/>
</dbReference>
<dbReference type="Gene3D" id="3.90.550.10">
    <property type="entry name" value="Spore Coat Polysaccharide Biosynthesis Protein SpsA, Chain A"/>
    <property type="match status" value="1"/>
</dbReference>
<dbReference type="HAMAP" id="MF_00108">
    <property type="entry name" value="IspD"/>
    <property type="match status" value="1"/>
</dbReference>